<organism evidence="2">
    <name type="scientific">Shewanella frigidimarina</name>
    <dbReference type="NCBI Taxonomy" id="56812"/>
    <lineage>
        <taxon>Bacteria</taxon>
        <taxon>Pseudomonadati</taxon>
        <taxon>Pseudomonadota</taxon>
        <taxon>Gammaproteobacteria</taxon>
        <taxon>Alteromonadales</taxon>
        <taxon>Shewanellaceae</taxon>
        <taxon>Shewanella</taxon>
    </lineage>
</organism>
<dbReference type="InterPro" id="IPR013976">
    <property type="entry name" value="HDOD"/>
</dbReference>
<evidence type="ECO:0000259" key="1">
    <source>
        <dbReference type="PROSITE" id="PS51833"/>
    </source>
</evidence>
<dbReference type="PROSITE" id="PS51833">
    <property type="entry name" value="HDOD"/>
    <property type="match status" value="1"/>
</dbReference>
<dbReference type="Gene3D" id="3.30.450.40">
    <property type="match status" value="1"/>
</dbReference>
<evidence type="ECO:0000313" key="3">
    <source>
        <dbReference type="Proteomes" id="UP000055702"/>
    </source>
</evidence>
<dbReference type="InterPro" id="IPR003018">
    <property type="entry name" value="GAF"/>
</dbReference>
<dbReference type="AlphaFoldDB" id="A0A106BXL5"/>
<dbReference type="InterPro" id="IPR029016">
    <property type="entry name" value="GAF-like_dom_sf"/>
</dbReference>
<dbReference type="Pfam" id="PF08668">
    <property type="entry name" value="HDOD"/>
    <property type="match status" value="1"/>
</dbReference>
<name>A0A106BXL5_SHEFR</name>
<dbReference type="PANTHER" id="PTHR33525">
    <property type="match status" value="1"/>
</dbReference>
<dbReference type="RefSeq" id="WP_059747144.1">
    <property type="nucleotide sequence ID" value="NZ_LRDC01000044.1"/>
</dbReference>
<protein>
    <submittedName>
        <fullName evidence="2">Histidine kinase</fullName>
    </submittedName>
</protein>
<proteinExistence type="predicted"/>
<dbReference type="SUPFAM" id="SSF109604">
    <property type="entry name" value="HD-domain/PDEase-like"/>
    <property type="match status" value="1"/>
</dbReference>
<reference evidence="2 3" key="1">
    <citation type="submission" date="2016-01" db="EMBL/GenBank/DDBJ databases">
        <title>Draft genome of the antarctic isolate Shewanella frigidimarina Ag06-30.</title>
        <authorList>
            <person name="Parmeciano Di Noto G."/>
            <person name="Vazquez S."/>
            <person name="Mac Cormack W."/>
            <person name="Iriarte A."/>
            <person name="Quiroga C."/>
        </authorList>
    </citation>
    <scope>NUCLEOTIDE SEQUENCE [LARGE SCALE GENOMIC DNA]</scope>
    <source>
        <strain evidence="2 3">Ag06-30</strain>
    </source>
</reference>
<dbReference type="InterPro" id="IPR052340">
    <property type="entry name" value="RNase_Y/CdgJ"/>
</dbReference>
<dbReference type="Gene3D" id="1.10.3210.10">
    <property type="entry name" value="Hypothetical protein af1432"/>
    <property type="match status" value="1"/>
</dbReference>
<gene>
    <name evidence="2" type="ORF">AWJ07_20520</name>
</gene>
<dbReference type="GO" id="GO:0016301">
    <property type="term" value="F:kinase activity"/>
    <property type="evidence" value="ECO:0007669"/>
    <property type="project" value="UniProtKB-KW"/>
</dbReference>
<dbReference type="SUPFAM" id="SSF55781">
    <property type="entry name" value="GAF domain-like"/>
    <property type="match status" value="1"/>
</dbReference>
<accession>A0A106BXL5</accession>
<evidence type="ECO:0000313" key="2">
    <source>
        <dbReference type="EMBL" id="KVX00477.1"/>
    </source>
</evidence>
<keyword evidence="2" id="KW-0808">Transferase</keyword>
<comment type="caution">
    <text evidence="2">The sequence shown here is derived from an EMBL/GenBank/DDBJ whole genome shotgun (WGS) entry which is preliminary data.</text>
</comment>
<feature type="domain" description="HDOD" evidence="1">
    <location>
        <begin position="19"/>
        <end position="221"/>
    </location>
</feature>
<dbReference type="Proteomes" id="UP000055702">
    <property type="component" value="Unassembled WGS sequence"/>
</dbReference>
<dbReference type="Pfam" id="PF01590">
    <property type="entry name" value="GAF"/>
    <property type="match status" value="1"/>
</dbReference>
<dbReference type="EMBL" id="LRDC01000044">
    <property type="protein sequence ID" value="KVX00477.1"/>
    <property type="molecule type" value="Genomic_DNA"/>
</dbReference>
<dbReference type="PANTHER" id="PTHR33525:SF3">
    <property type="entry name" value="RIBONUCLEASE Y"/>
    <property type="match status" value="1"/>
</dbReference>
<keyword evidence="2" id="KW-0418">Kinase</keyword>
<sequence length="484" mass="54062">MTQQKGADYWTKRISDQEMPALCSTVRDLEKLAKDDVSSLSLLGRSVMHDNALTSRILRVANSATYNKGINPVSTVSRAAVVLGFDTIRNICITAKLLTSLLENKHLSESVYQRLLKLMAQSFQAAMLARMMMSDRGESLREEVFIASLLYRIGESAFWSMGGELTEQLDKKLLATDDKIEQNSLIRAELGTSFTQLTQSIARSWGLGEVLIKSLAQPDERMPEIRCIFLANKLSEIISQSKVDAEDVHKRLSQAAEILDISVDKFTEKFIECSEITHKLAIEYGARAIVSYLPNAADILEHVGSPDEPTEIRKTNQGYQLSKLRQLTHYAVVKTDFNQIMHTTLEGMLTGVGLDRCGVLLLSPSRKLLQPRVMMGDGAELLKQAFVVELNDPQSVFTQCIGQKKSVWVSAPTNKECKVQIDDVLVERFSQNGFLLAPLFVGQKVLGLFYADRQGSGRHFEQEDFDSFTHFSELANVCFGVSMT</sequence>